<dbReference type="EMBL" id="JAFEUZ010000026">
    <property type="protein sequence ID" value="KAG5476559.1"/>
    <property type="molecule type" value="Genomic_DNA"/>
</dbReference>
<keyword evidence="2" id="KW-0472">Membrane</keyword>
<name>A0A836GPS7_9TRYP</name>
<feature type="transmembrane region" description="Helical" evidence="2">
    <location>
        <begin position="440"/>
        <end position="467"/>
    </location>
</feature>
<keyword evidence="2" id="KW-0812">Transmembrane</keyword>
<feature type="transmembrane region" description="Helical" evidence="2">
    <location>
        <begin position="527"/>
        <end position="550"/>
    </location>
</feature>
<dbReference type="Proteomes" id="UP000673552">
    <property type="component" value="Chromosome 26"/>
</dbReference>
<feature type="signal peptide" evidence="3">
    <location>
        <begin position="1"/>
        <end position="23"/>
    </location>
</feature>
<proteinExistence type="predicted"/>
<sequence length="822" mass="89245">MAPYSQCLTTALFLSTLNLTSLTIQDFNVSLLGINAFNLTCTDVQLSGLGASWMPTTSYAGVTEGGTIRCRTNLTAFDYSGVVWADLQVNHSEVLLRRTVVDPESTVSCITNASVVEKCEVKASAVSLYADPPSHLIDLILTQAKTYLHDHLGDYVCKVLVPQVQSSILNRTYPYTAERKDVGRAVIPVSESPLLRAMISFLNTVSIGHTRFSVNASHQRIGFVMSHFGDTHFGYTGDVMATPSGEPLSLWAEGLVDAYVTGALPNPLPLYDFPGVITGLLAELNTSRTIFIQFDMDLSVEASAENWVTLYRFPGITLENLRIQPMNDGLGTFLSQDIAPPLEKLINAILAKALASFAESVGNASVIHDPVNDTVTFSFGESTAVREKPLTLVLIAVGVLGGIAGALLVVRNVKLHRVQPVLSSTTNKPVSTFRIVAEDVFLLSGVLTCLLLITASNTMSAATVVFSGELSIYSFSLSNTITGLWRAGLYPLCVCVLVFSGIYPYVKLLSIAAFTVWAHRPCSCILQLLDCLGKLSLIDIFALMVMVSGLEIKNCAVVHIHRAFYLFMYGTLLSIAIGNYATHLWRAETTLRCDNSSDKITNTNSTVFCTDPDPTAAAPASSPTPPLPLAGNNLPNGDDPAQRELEEQQSSWRGRLLRCIFCIPLILTVACSIPAWVLPSFEYIIGGYARLLTPTTKSMSLWQLSSLGGRSDAFDILAVALFTILIAPCLYIGLYPRCDFLASWCAADVLVIACVIGLMQVHRFVDFVLGDGMEIVYTANATLKWPIPVLAVAALLVWVYIARGLLQGVVTRKWWGRFCPAT</sequence>
<feature type="region of interest" description="Disordered" evidence="1">
    <location>
        <begin position="615"/>
        <end position="645"/>
    </location>
</feature>
<feature type="transmembrane region" description="Helical" evidence="2">
    <location>
        <begin position="741"/>
        <end position="765"/>
    </location>
</feature>
<evidence type="ECO:0000256" key="3">
    <source>
        <dbReference type="SAM" id="SignalP"/>
    </source>
</evidence>
<dbReference type="RefSeq" id="XP_067178017.1">
    <property type="nucleotide sequence ID" value="XM_067321786.1"/>
</dbReference>
<keyword evidence="2" id="KW-1133">Transmembrane helix</keyword>
<accession>A0A836GPS7</accession>
<evidence type="ECO:0000256" key="1">
    <source>
        <dbReference type="SAM" id="MobiDB-lite"/>
    </source>
</evidence>
<keyword evidence="3" id="KW-0732">Signal</keyword>
<feature type="transmembrane region" description="Helical" evidence="2">
    <location>
        <begin position="713"/>
        <end position="734"/>
    </location>
</feature>
<dbReference type="OrthoDB" id="272322at2759"/>
<feature type="transmembrane region" description="Helical" evidence="2">
    <location>
        <begin position="656"/>
        <end position="678"/>
    </location>
</feature>
<protein>
    <recommendedName>
        <fullName evidence="6">Paraquat-inducible protein A</fullName>
    </recommendedName>
</protein>
<feature type="transmembrane region" description="Helical" evidence="2">
    <location>
        <begin position="390"/>
        <end position="410"/>
    </location>
</feature>
<gene>
    <name evidence="4" type="ORF">LSCM1_04274</name>
</gene>
<dbReference type="PANTHER" id="PTHR34730">
    <property type="entry name" value="UNNAMED PRODUCT"/>
    <property type="match status" value="1"/>
</dbReference>
<feature type="transmembrane region" description="Helical" evidence="2">
    <location>
        <begin position="487"/>
        <end position="506"/>
    </location>
</feature>
<evidence type="ECO:0000313" key="4">
    <source>
        <dbReference type="EMBL" id="KAG5476559.1"/>
    </source>
</evidence>
<evidence type="ECO:0008006" key="6">
    <source>
        <dbReference type="Google" id="ProtNLM"/>
    </source>
</evidence>
<evidence type="ECO:0000256" key="2">
    <source>
        <dbReference type="SAM" id="Phobius"/>
    </source>
</evidence>
<feature type="transmembrane region" description="Helical" evidence="2">
    <location>
        <begin position="562"/>
        <end position="582"/>
    </location>
</feature>
<dbReference type="AlphaFoldDB" id="A0A836GPS7"/>
<dbReference type="KEGG" id="lmat:92514298"/>
<comment type="caution">
    <text evidence="4">The sequence shown here is derived from an EMBL/GenBank/DDBJ whole genome shotgun (WGS) entry which is preliminary data.</text>
</comment>
<dbReference type="GeneID" id="92514298"/>
<dbReference type="Pfam" id="PF04403">
    <property type="entry name" value="PqiA"/>
    <property type="match status" value="1"/>
</dbReference>
<evidence type="ECO:0000313" key="5">
    <source>
        <dbReference type="Proteomes" id="UP000673552"/>
    </source>
</evidence>
<dbReference type="PANTHER" id="PTHR34730:SF1">
    <property type="entry name" value="PARAQUAT-INDUCIBLE PROTEIN A"/>
    <property type="match status" value="1"/>
</dbReference>
<reference evidence="4 5" key="1">
    <citation type="submission" date="2021-03" db="EMBL/GenBank/DDBJ databases">
        <title>Leishmania (Mundinia) martiniquensis Genome sequencing and assembly.</title>
        <authorList>
            <person name="Almutairi H."/>
            <person name="Gatherer D."/>
        </authorList>
    </citation>
    <scope>NUCLEOTIDE SEQUENCE [LARGE SCALE GENOMIC DNA]</scope>
    <source>
        <strain evidence="4">LSCM1</strain>
    </source>
</reference>
<keyword evidence="5" id="KW-1185">Reference proteome</keyword>
<feature type="transmembrane region" description="Helical" evidence="2">
    <location>
        <begin position="785"/>
        <end position="806"/>
    </location>
</feature>
<organism evidence="4 5">
    <name type="scientific">Leishmania martiniquensis</name>
    <dbReference type="NCBI Taxonomy" id="1580590"/>
    <lineage>
        <taxon>Eukaryota</taxon>
        <taxon>Discoba</taxon>
        <taxon>Euglenozoa</taxon>
        <taxon>Kinetoplastea</taxon>
        <taxon>Metakinetoplastina</taxon>
        <taxon>Trypanosomatida</taxon>
        <taxon>Trypanosomatidae</taxon>
        <taxon>Leishmaniinae</taxon>
        <taxon>Leishmania</taxon>
    </lineage>
</organism>
<dbReference type="InterPro" id="IPR007498">
    <property type="entry name" value="PqiA-like"/>
</dbReference>
<feature type="chain" id="PRO_5032702588" description="Paraquat-inducible protein A" evidence="3">
    <location>
        <begin position="24"/>
        <end position="822"/>
    </location>
</feature>